<reference evidence="1" key="2">
    <citation type="submission" date="2022-01" db="EMBL/GenBank/DDBJ databases">
        <authorList>
            <person name="Zivanovic Y."/>
            <person name="Moreira D."/>
            <person name="Lopez-Garcia P."/>
        </authorList>
    </citation>
    <scope>NUCLEOTIDE SEQUENCE</scope>
    <source>
        <strain evidence="1">G9</strain>
    </source>
</reference>
<accession>A0ABT6EZ50</accession>
<keyword evidence="2" id="KW-1185">Reference proteome</keyword>
<protein>
    <recommendedName>
        <fullName evidence="3">Transposase</fullName>
    </recommendedName>
</protein>
<evidence type="ECO:0000313" key="1">
    <source>
        <dbReference type="EMBL" id="MDG2990828.1"/>
    </source>
</evidence>
<gene>
    <name evidence="1" type="ORF">L3556_07775</name>
</gene>
<reference evidence="1" key="1">
    <citation type="journal article" date="2022" name="Genome Biol. Evol.">
        <title>A New Gene Family Diagnostic for Intracellular Biomineralization of Amorphous Ca Carbonates by Cyanobacteria.</title>
        <authorList>
            <person name="Benzerara K."/>
            <person name="Duprat E."/>
            <person name="Bitard-Feildel T."/>
            <person name="Caumes G."/>
            <person name="Cassier-Chauvat C."/>
            <person name="Chauvat F."/>
            <person name="Dezi M."/>
            <person name="Diop S.I."/>
            <person name="Gaschignard G."/>
            <person name="Gorgen S."/>
            <person name="Gugger M."/>
            <person name="Lopez-Garcia P."/>
            <person name="Millet M."/>
            <person name="Skouri-Panet F."/>
            <person name="Moreira D."/>
            <person name="Callebaut I."/>
        </authorList>
    </citation>
    <scope>NUCLEOTIDE SEQUENCE</scope>
    <source>
        <strain evidence="1">G9</strain>
    </source>
</reference>
<dbReference type="Proteomes" id="UP001154265">
    <property type="component" value="Unassembled WGS sequence"/>
</dbReference>
<evidence type="ECO:0008006" key="3">
    <source>
        <dbReference type="Google" id="ProtNLM"/>
    </source>
</evidence>
<organism evidence="1 2">
    <name type="scientific">Candidatus Synechococcus calcipolaris G9</name>
    <dbReference type="NCBI Taxonomy" id="1497997"/>
    <lineage>
        <taxon>Bacteria</taxon>
        <taxon>Bacillati</taxon>
        <taxon>Cyanobacteriota</taxon>
        <taxon>Cyanophyceae</taxon>
        <taxon>Synechococcales</taxon>
        <taxon>Synechococcaceae</taxon>
        <taxon>Synechococcus</taxon>
    </lineage>
</organism>
<dbReference type="EMBL" id="JAKKUT010000002">
    <property type="protein sequence ID" value="MDG2990828.1"/>
    <property type="molecule type" value="Genomic_DNA"/>
</dbReference>
<sequence length="51" mass="5459">MGLTESALRQWVKQATIDQGGDSQGALTTQSCRHVMGYSIGGDRVAEDLGY</sequence>
<evidence type="ECO:0000313" key="2">
    <source>
        <dbReference type="Proteomes" id="UP001154265"/>
    </source>
</evidence>
<proteinExistence type="predicted"/>
<comment type="caution">
    <text evidence="1">The sequence shown here is derived from an EMBL/GenBank/DDBJ whole genome shotgun (WGS) entry which is preliminary data.</text>
</comment>
<name>A0ABT6EZ50_9SYNE</name>